<reference evidence="1 2" key="1">
    <citation type="submission" date="2017-05" db="EMBL/GenBank/DDBJ databases">
        <authorList>
            <person name="Song R."/>
            <person name="Chenine A.L."/>
            <person name="Ruprecht R.M."/>
        </authorList>
    </citation>
    <scope>NUCLEOTIDE SEQUENCE [LARGE SCALE GENOMIC DNA]</scope>
</reference>
<dbReference type="EMBL" id="MF063068">
    <property type="protein sequence ID" value="ARV77250.1"/>
    <property type="molecule type" value="Genomic_DNA"/>
</dbReference>
<name>A0A1Y0SV24_9CAUD</name>
<sequence>MIEMMMGTGPKTDGPFVPPDVVAGKAFKGWVPAASFITGDALAEAIGLTAGTPHNSDAGWLHYIDGAREFYIARTTLRYGLTWRVIETANANNTKAIKIGNDWWMVKQITGMSVNPFSNINSDNGGGDWDKYIYPLIAGPARAQITAEVWSYYTEKDLGLSPIWGTQPNGSITHTADKHTTLQARAARGRNYNGGVSVSSVTGRTVYNEANAAEGNAGTGLNQYGWRPILEKTTEPATPNEYLGEFAAASLITGADLTTAVGAGGIGADLGAMDAWLGYKINGKTLYLAKKPIRYGVTWNQLNAIGCVFGVKTVVIGGKTYKVRLPTGANKVNPGWFANDAGGEFNDMLYPVYNGVAAAQPQVQAYPRWAAFTDAQLNLSINKSTSANPGVMTLCQEQTSAGDYLVRGYNDADNAGNAQILAGWHVGPNAVFNYTGWRPVLELVP</sequence>
<dbReference type="OrthoDB" id="39297at10239"/>
<organism evidence="1 2">
    <name type="scientific">Pseudomonas phage Noxifer</name>
    <dbReference type="NCBI Taxonomy" id="2006684"/>
    <lineage>
        <taxon>Viruses</taxon>
        <taxon>Duplodnaviria</taxon>
        <taxon>Heunggongvirae</taxon>
        <taxon>Uroviricota</taxon>
        <taxon>Caudoviricetes</taxon>
        <taxon>Chimalliviridae</taxon>
        <taxon>Noxifervirus</taxon>
        <taxon>Noxifervirus noxifer</taxon>
    </lineage>
</organism>
<dbReference type="Proteomes" id="UP000224829">
    <property type="component" value="Segment"/>
</dbReference>
<evidence type="ECO:0000313" key="1">
    <source>
        <dbReference type="EMBL" id="ARV77250.1"/>
    </source>
</evidence>
<proteinExistence type="predicted"/>
<evidence type="ECO:0000313" key="2">
    <source>
        <dbReference type="Proteomes" id="UP000224829"/>
    </source>
</evidence>
<gene>
    <name evidence="1" type="ORF">NOXIFER_79</name>
</gene>
<accession>A0A1Y0SV24</accession>
<keyword evidence="2" id="KW-1185">Reference proteome</keyword>
<protein>
    <submittedName>
        <fullName evidence="1">Virion structural protein</fullName>
    </submittedName>
</protein>